<protein>
    <submittedName>
        <fullName evidence="2">Uncharacterized protein</fullName>
    </submittedName>
</protein>
<sequence length="184" mass="20754">MNNHSLPFQQGFFWDLELSNHWDNALSDLLINDLLTLPEPSSYNPDLQQPLLDSFPATVSEQPYTNPWSLTQPDTDVSMDYPMVDHDSVAYPQVDVLRNHAADGRSQSMASSGLTPVSTMEMGRPKSAAPRKAKKGCKSSKSSGSDRGDRSYKCRHEDYVHHLGFRRLSDLSRHVETLHENPKQ</sequence>
<dbReference type="EMBL" id="ML742515">
    <property type="protein sequence ID" value="KAE8144460.1"/>
    <property type="molecule type" value="Genomic_DNA"/>
</dbReference>
<evidence type="ECO:0000313" key="3">
    <source>
        <dbReference type="Proteomes" id="UP000325780"/>
    </source>
</evidence>
<feature type="region of interest" description="Disordered" evidence="1">
    <location>
        <begin position="101"/>
        <end position="153"/>
    </location>
</feature>
<gene>
    <name evidence="2" type="ORF">BDV25DRAFT_145601</name>
</gene>
<feature type="compositionally biased region" description="Basic residues" evidence="1">
    <location>
        <begin position="129"/>
        <end position="138"/>
    </location>
</feature>
<evidence type="ECO:0000313" key="2">
    <source>
        <dbReference type="EMBL" id="KAE8144460.1"/>
    </source>
</evidence>
<dbReference type="Proteomes" id="UP000325780">
    <property type="component" value="Unassembled WGS sequence"/>
</dbReference>
<feature type="compositionally biased region" description="Polar residues" evidence="1">
    <location>
        <begin position="105"/>
        <end position="118"/>
    </location>
</feature>
<feature type="compositionally biased region" description="Basic and acidic residues" evidence="1">
    <location>
        <begin position="144"/>
        <end position="153"/>
    </location>
</feature>
<keyword evidence="3" id="KW-1185">Reference proteome</keyword>
<reference evidence="2 3" key="1">
    <citation type="submission" date="2019-04" db="EMBL/GenBank/DDBJ databases">
        <title>Friends and foes A comparative genomics study of 23 Aspergillus species from section Flavi.</title>
        <authorList>
            <consortium name="DOE Joint Genome Institute"/>
            <person name="Kjaerbolling I."/>
            <person name="Vesth T."/>
            <person name="Frisvad J.C."/>
            <person name="Nybo J.L."/>
            <person name="Theobald S."/>
            <person name="Kildgaard S."/>
            <person name="Isbrandt T."/>
            <person name="Kuo A."/>
            <person name="Sato A."/>
            <person name="Lyhne E.K."/>
            <person name="Kogle M.E."/>
            <person name="Wiebenga A."/>
            <person name="Kun R.S."/>
            <person name="Lubbers R.J."/>
            <person name="Makela M.R."/>
            <person name="Barry K."/>
            <person name="Chovatia M."/>
            <person name="Clum A."/>
            <person name="Daum C."/>
            <person name="Haridas S."/>
            <person name="He G."/>
            <person name="LaButti K."/>
            <person name="Lipzen A."/>
            <person name="Mondo S."/>
            <person name="Riley R."/>
            <person name="Salamov A."/>
            <person name="Simmons B.A."/>
            <person name="Magnuson J.K."/>
            <person name="Henrissat B."/>
            <person name="Mortensen U.H."/>
            <person name="Larsen T.O."/>
            <person name="Devries R.P."/>
            <person name="Grigoriev I.V."/>
            <person name="Machida M."/>
            <person name="Baker S.E."/>
            <person name="Andersen M.R."/>
        </authorList>
    </citation>
    <scope>NUCLEOTIDE SEQUENCE [LARGE SCALE GENOMIC DNA]</scope>
    <source>
        <strain evidence="2 3">IBT 18842</strain>
    </source>
</reference>
<proteinExistence type="predicted"/>
<organism evidence="2 3">
    <name type="scientific">Aspergillus avenaceus</name>
    <dbReference type="NCBI Taxonomy" id="36643"/>
    <lineage>
        <taxon>Eukaryota</taxon>
        <taxon>Fungi</taxon>
        <taxon>Dikarya</taxon>
        <taxon>Ascomycota</taxon>
        <taxon>Pezizomycotina</taxon>
        <taxon>Eurotiomycetes</taxon>
        <taxon>Eurotiomycetidae</taxon>
        <taxon>Eurotiales</taxon>
        <taxon>Aspergillaceae</taxon>
        <taxon>Aspergillus</taxon>
        <taxon>Aspergillus subgen. Circumdati</taxon>
    </lineage>
</organism>
<dbReference type="AlphaFoldDB" id="A0A5N6TDZ3"/>
<accession>A0A5N6TDZ3</accession>
<name>A0A5N6TDZ3_ASPAV</name>
<evidence type="ECO:0000256" key="1">
    <source>
        <dbReference type="SAM" id="MobiDB-lite"/>
    </source>
</evidence>